<evidence type="ECO:0000259" key="1">
    <source>
        <dbReference type="PROSITE" id="PS50983"/>
    </source>
</evidence>
<comment type="caution">
    <text evidence="2">The sequence shown here is derived from an EMBL/GenBank/DDBJ whole genome shotgun (WGS) entry which is preliminary data.</text>
</comment>
<feature type="domain" description="Fe/B12 periplasmic-binding" evidence="1">
    <location>
        <begin position="48"/>
        <end position="351"/>
    </location>
</feature>
<reference evidence="2 3" key="1">
    <citation type="submission" date="2014-01" db="EMBL/GenBank/DDBJ databases">
        <title>Comparative genomics of Fusobacterium necrophorum wild isolates.</title>
        <authorList>
            <person name="Kittichotirat W."/>
            <person name="Bumgarner R.E."/>
            <person name="Lawrence P."/>
        </authorList>
    </citation>
    <scope>NUCLEOTIDE SEQUENCE [LARGE SCALE GENOMIC DNA]</scope>
    <source>
        <strain evidence="2 3">BL</strain>
    </source>
</reference>
<proteinExistence type="predicted"/>
<dbReference type="InterPro" id="IPR050902">
    <property type="entry name" value="ABC_Transporter_SBP"/>
</dbReference>
<dbReference type="AlphaFoldDB" id="A0AB73BY08"/>
<dbReference type="PROSITE" id="PS50983">
    <property type="entry name" value="FE_B12_PBP"/>
    <property type="match status" value="1"/>
</dbReference>
<dbReference type="Proteomes" id="UP000027473">
    <property type="component" value="Unassembled WGS sequence"/>
</dbReference>
<gene>
    <name evidence="2" type="ORF">FUSO3_02630</name>
</gene>
<dbReference type="EMBL" id="JAAC01000034">
    <property type="protein sequence ID" value="KDE64545.1"/>
    <property type="molecule type" value="Genomic_DNA"/>
</dbReference>
<protein>
    <submittedName>
        <fullName evidence="2">ABC transporter substrate-binding protein</fullName>
    </submittedName>
</protein>
<dbReference type="Gene3D" id="3.40.50.1980">
    <property type="entry name" value="Nitrogenase molybdenum iron protein domain"/>
    <property type="match status" value="2"/>
</dbReference>
<accession>A0AB73BY08</accession>
<dbReference type="RefSeq" id="WP_035905396.1">
    <property type="nucleotide sequence ID" value="NZ_JAAC01000034.1"/>
</dbReference>
<evidence type="ECO:0000313" key="3">
    <source>
        <dbReference type="Proteomes" id="UP000027473"/>
    </source>
</evidence>
<dbReference type="PANTHER" id="PTHR30535">
    <property type="entry name" value="VITAMIN B12-BINDING PROTEIN"/>
    <property type="match status" value="1"/>
</dbReference>
<dbReference type="Pfam" id="PF01497">
    <property type="entry name" value="Peripla_BP_2"/>
    <property type="match status" value="1"/>
</dbReference>
<dbReference type="PROSITE" id="PS51257">
    <property type="entry name" value="PROKAR_LIPOPROTEIN"/>
    <property type="match status" value="1"/>
</dbReference>
<name>A0AB73BY08_9FUSO</name>
<dbReference type="InterPro" id="IPR002491">
    <property type="entry name" value="ABC_transptr_periplasmic_BD"/>
</dbReference>
<evidence type="ECO:0000313" key="2">
    <source>
        <dbReference type="EMBL" id="KDE64545.1"/>
    </source>
</evidence>
<sequence>MKFKSVVKSIFMIVCFSFLFFGCGEKKAEEGGDTTATQKIHFTDLKEREITLDKPAERIFLGFYEESYLAVAKDFSKVVSISKAEWADFFTGQYMSYEEQMPSIKDMVDTGSIYKGSFSMETILNSRPDVAILAPFQYDTLAENVQKLEDSGIKVVVIDYNSQTLEKHMQSTRILGMITGNEERAETLALNYEKALKDVADRVRKVDPKKRVYVELGNLGPNEIGNSYGDYLWGSLVKIAGGNNIGEGKIESYGPLDPEYILSSNPEMILFAGSRWSNDAGDRVLVGFGVKAEETSSRLKPYLQRAGWDKLDAVKNGQVFAVDHGGLRSIYDYVYIQYIAKSLYPDLFEDVDPVKNLEAFYTEYLPIQPAGTFMTQYQAN</sequence>
<organism evidence="2 3">
    <name type="scientific">Fusobacterium necrophorum BL</name>
    <dbReference type="NCBI Taxonomy" id="1441732"/>
    <lineage>
        <taxon>Bacteria</taxon>
        <taxon>Fusobacteriati</taxon>
        <taxon>Fusobacteriota</taxon>
        <taxon>Fusobacteriia</taxon>
        <taxon>Fusobacteriales</taxon>
        <taxon>Fusobacteriaceae</taxon>
        <taxon>Fusobacterium</taxon>
    </lineage>
</organism>
<dbReference type="SUPFAM" id="SSF53807">
    <property type="entry name" value="Helical backbone' metal receptor"/>
    <property type="match status" value="1"/>
</dbReference>
<dbReference type="PANTHER" id="PTHR30535:SF34">
    <property type="entry name" value="MOLYBDATE-BINDING PROTEIN MOLA"/>
    <property type="match status" value="1"/>
</dbReference>